<organism evidence="6 7">
    <name type="scientific">Nematostella vectensis</name>
    <name type="common">Starlet sea anemone</name>
    <dbReference type="NCBI Taxonomy" id="45351"/>
    <lineage>
        <taxon>Eukaryota</taxon>
        <taxon>Metazoa</taxon>
        <taxon>Cnidaria</taxon>
        <taxon>Anthozoa</taxon>
        <taxon>Hexacorallia</taxon>
        <taxon>Actiniaria</taxon>
        <taxon>Edwardsiidae</taxon>
        <taxon>Nematostella</taxon>
    </lineage>
</organism>
<dbReference type="Gene3D" id="2.130.10.10">
    <property type="entry name" value="YVTN repeat-like/Quinoprotein amine dehydrogenase"/>
    <property type="match status" value="3"/>
</dbReference>
<evidence type="ECO:0000259" key="5">
    <source>
        <dbReference type="PROSITE" id="PS50222"/>
    </source>
</evidence>
<dbReference type="PROSITE" id="PS50222">
    <property type="entry name" value="EF_HAND_2"/>
    <property type="match status" value="1"/>
</dbReference>
<proteinExistence type="predicted"/>
<reference evidence="6 7" key="1">
    <citation type="journal article" date="2007" name="Science">
        <title>Sea anemone genome reveals ancestral eumetazoan gene repertoire and genomic organization.</title>
        <authorList>
            <person name="Putnam N.H."/>
            <person name="Srivastava M."/>
            <person name="Hellsten U."/>
            <person name="Dirks B."/>
            <person name="Chapman J."/>
            <person name="Salamov A."/>
            <person name="Terry A."/>
            <person name="Shapiro H."/>
            <person name="Lindquist E."/>
            <person name="Kapitonov V.V."/>
            <person name="Jurka J."/>
            <person name="Genikhovich G."/>
            <person name="Grigoriev I.V."/>
            <person name="Lucas S.M."/>
            <person name="Steele R.E."/>
            <person name="Finnerty J.R."/>
            <person name="Technau U."/>
            <person name="Martindale M.Q."/>
            <person name="Rokhsar D.S."/>
        </authorList>
    </citation>
    <scope>NUCLEOTIDE SEQUENCE [LARGE SCALE GENOMIC DNA]</scope>
    <source>
        <strain evidence="7">CH2 X CH6</strain>
    </source>
</reference>
<dbReference type="OMA" id="GQAKHWQ"/>
<dbReference type="PROSITE" id="PS00678">
    <property type="entry name" value="WD_REPEATS_1"/>
    <property type="match status" value="3"/>
</dbReference>
<name>A7RW01_NEMVE</name>
<dbReference type="EMBL" id="DS469545">
    <property type="protein sequence ID" value="EDO44327.1"/>
    <property type="molecule type" value="Genomic_DNA"/>
</dbReference>
<dbReference type="InterPro" id="IPR002048">
    <property type="entry name" value="EF_hand_dom"/>
</dbReference>
<dbReference type="InterPro" id="IPR019775">
    <property type="entry name" value="WD40_repeat_CS"/>
</dbReference>
<gene>
    <name evidence="6" type="ORF">NEMVEDRAFT_v1g163356</name>
</gene>
<keyword evidence="7" id="KW-1185">Reference proteome</keyword>
<dbReference type="PRINTS" id="PR00320">
    <property type="entry name" value="GPROTEINBRPT"/>
</dbReference>
<dbReference type="Pfam" id="PF00400">
    <property type="entry name" value="WD40"/>
    <property type="match status" value="4"/>
</dbReference>
<dbReference type="SUPFAM" id="SSF47473">
    <property type="entry name" value="EF-hand"/>
    <property type="match status" value="1"/>
</dbReference>
<dbReference type="InterPro" id="IPR036322">
    <property type="entry name" value="WD40_repeat_dom_sf"/>
</dbReference>
<feature type="repeat" description="WD" evidence="3">
    <location>
        <begin position="372"/>
        <end position="404"/>
    </location>
</feature>
<dbReference type="PROSITE" id="PS50082">
    <property type="entry name" value="WD_REPEATS_2"/>
    <property type="match status" value="5"/>
</dbReference>
<feature type="compositionally biased region" description="Acidic residues" evidence="4">
    <location>
        <begin position="789"/>
        <end position="819"/>
    </location>
</feature>
<feature type="repeat" description="WD" evidence="3">
    <location>
        <begin position="459"/>
        <end position="500"/>
    </location>
</feature>
<protein>
    <recommendedName>
        <fullName evidence="5">EF-hand domain-containing protein</fullName>
    </recommendedName>
</protein>
<evidence type="ECO:0000313" key="7">
    <source>
        <dbReference type="Proteomes" id="UP000001593"/>
    </source>
</evidence>
<dbReference type="InParanoid" id="A7RW01"/>
<dbReference type="PhylomeDB" id="A7RW01"/>
<dbReference type="InterPro" id="IPR020472">
    <property type="entry name" value="WD40_PAC1"/>
</dbReference>
<evidence type="ECO:0000256" key="4">
    <source>
        <dbReference type="SAM" id="MobiDB-lite"/>
    </source>
</evidence>
<dbReference type="eggNOG" id="KOG0274">
    <property type="taxonomic scope" value="Eukaryota"/>
</dbReference>
<accession>A7RW01</accession>
<dbReference type="PROSITE" id="PS50294">
    <property type="entry name" value="WD_REPEATS_REGION"/>
    <property type="match status" value="2"/>
</dbReference>
<dbReference type="InterPro" id="IPR051242">
    <property type="entry name" value="WD-EF-hand_domain"/>
</dbReference>
<dbReference type="PANTHER" id="PTHR44324:SF1">
    <property type="entry name" value="WD REPEAT-CONTAINING PROTEIN 49"/>
    <property type="match status" value="1"/>
</dbReference>
<feature type="region of interest" description="Disordered" evidence="4">
    <location>
        <begin position="595"/>
        <end position="614"/>
    </location>
</feature>
<dbReference type="SUPFAM" id="SSF50978">
    <property type="entry name" value="WD40 repeat-like"/>
    <property type="match status" value="2"/>
</dbReference>
<evidence type="ECO:0000256" key="3">
    <source>
        <dbReference type="PROSITE-ProRule" id="PRU00221"/>
    </source>
</evidence>
<feature type="compositionally biased region" description="Basic and acidic residues" evidence="4">
    <location>
        <begin position="775"/>
        <end position="788"/>
    </location>
</feature>
<feature type="compositionally biased region" description="Basic residues" evidence="4">
    <location>
        <begin position="600"/>
        <end position="612"/>
    </location>
</feature>
<dbReference type="PANTHER" id="PTHR44324">
    <property type="entry name" value="WD40 REPEAT DOMAIN 95"/>
    <property type="match status" value="1"/>
</dbReference>
<feature type="region of interest" description="Disordered" evidence="4">
    <location>
        <begin position="775"/>
        <end position="819"/>
    </location>
</feature>
<sequence>MSRATKDGTSTKSEEITENGDENQNEKKPEAKLSMAPGVKLVSRLTMHDLKAIQDAFTINQSGQQRELSLDVDQFCEILSIVLNKGVREEYEELFNKIDVAKEGFVDWDKFSSHMLLEYYEKDDRMKTTQVPQWRELRNISSPHKEVIRRISPLINPSRYLSVSKEGILCLWSLGMKQLRTVQVQPDQDEVKQRDLWVTDFIPMQNLYKLAIALTSKEIAIYDLSSKSEFNCQFRIKNLDDTPLCLDYCNPDKPNEAILAFGDVSGQVNALLFSAVNIALFDRPAQPAGSKQVMYSAHLDCFISCSTSYKGSLVLGWIEKTKSNMRTTAFKIPQGVNAFDYNEKANLVATAGVNHHVCLWNPYVISKPVGVLRGHMQSVVAVHFIESRGQLISLSKDKVLRIWDTHLQVCLQRLSGMFPKGPAEVSITMFYDEEHSKLFTAFNQQLTLMVMKPEVKDRVMSHEQPVTAAIYNSKFNQVVTACAGSVITMWMIDTGQKVKQFANAHGNAEITTITQDATETRLFTASADGTVKIWDFNGHCHSILMAGNGDPAEISQEHQDDILSVAYSPPTTIASASYDGEIVIWNMNSEQASRHLVAEKRRKPPRSSRRNRLRADSDIGSAVTKLIFLNSRPLPTSSPGANLVSCCGSGIVRFWNSQKHAFLAEFLAHQHAGSLTMAVDGTNSYLVTGDADGLIKVWDISEYCVEEPDNTITQPPPLLKQFQPHTDIINHIGLLTRNERLLVLTASSDCSAALWDIEGRQIGVFGQEEHWKIEPISEEERKAEQQRLEEEEESEEELEQNQDAEETGQADYFNNEDFDPEYRMSTWDRTILGKAYMETRSEKRERRQPMSIPDLPYLNWEKTGQAPAGPYAALETAELADVGTISKPDFVSHPEKYFSERQSAGKRSKALPPLPSITERLQMRYDDKSLFPKSILEMEAKMKAAHALGLRASRAASKRTDGQPSRAGNHGARKYTMSWNKVLMKRGSQGVTKDE</sequence>
<dbReference type="GO" id="GO:0005509">
    <property type="term" value="F:calcium ion binding"/>
    <property type="evidence" value="ECO:0007669"/>
    <property type="project" value="InterPro"/>
</dbReference>
<evidence type="ECO:0000256" key="2">
    <source>
        <dbReference type="ARBA" id="ARBA00022737"/>
    </source>
</evidence>
<feature type="region of interest" description="Disordered" evidence="4">
    <location>
        <begin position="952"/>
        <end position="995"/>
    </location>
</feature>
<dbReference type="InterPro" id="IPR015943">
    <property type="entry name" value="WD40/YVTN_repeat-like_dom_sf"/>
</dbReference>
<keyword evidence="2" id="KW-0677">Repeat</keyword>
<feature type="region of interest" description="Disordered" evidence="4">
    <location>
        <begin position="1"/>
        <end position="33"/>
    </location>
</feature>
<feature type="domain" description="EF-hand" evidence="5">
    <location>
        <begin position="86"/>
        <end position="121"/>
    </location>
</feature>
<keyword evidence="1 3" id="KW-0853">WD repeat</keyword>
<dbReference type="InterPro" id="IPR011992">
    <property type="entry name" value="EF-hand-dom_pair"/>
</dbReference>
<dbReference type="AlphaFoldDB" id="A7RW01"/>
<dbReference type="InterPro" id="IPR001680">
    <property type="entry name" value="WD40_rpt"/>
</dbReference>
<evidence type="ECO:0000313" key="6">
    <source>
        <dbReference type="EMBL" id="EDO44327.1"/>
    </source>
</evidence>
<dbReference type="HOGENOM" id="CLU_006741_2_0_1"/>
<evidence type="ECO:0000256" key="1">
    <source>
        <dbReference type="ARBA" id="ARBA00022574"/>
    </source>
</evidence>
<feature type="repeat" description="WD" evidence="3">
    <location>
        <begin position="510"/>
        <end position="537"/>
    </location>
</feature>
<feature type="repeat" description="WD" evidence="3">
    <location>
        <begin position="555"/>
        <end position="595"/>
    </location>
</feature>
<feature type="repeat" description="WD" evidence="3">
    <location>
        <begin position="667"/>
        <end position="701"/>
    </location>
</feature>
<dbReference type="SMART" id="SM00320">
    <property type="entry name" value="WD40"/>
    <property type="match status" value="9"/>
</dbReference>
<dbReference type="Proteomes" id="UP000001593">
    <property type="component" value="Unassembled WGS sequence"/>
</dbReference>